<name>A0A7L4YS90_9ACTN</name>
<dbReference type="EMBL" id="CP047156">
    <property type="protein sequence ID" value="QHC01833.1"/>
    <property type="molecule type" value="Genomic_DNA"/>
</dbReference>
<reference evidence="2 3" key="1">
    <citation type="journal article" date="2018" name="Int. J. Syst. Evol. Microbiol.">
        <title>Epidermidibacterium keratini gen. nov., sp. nov., a member of the family Sporichthyaceae, isolated from keratin epidermis.</title>
        <authorList>
            <person name="Lee D.G."/>
            <person name="Trujillo M.E."/>
            <person name="Kang S."/>
            <person name="Nam J.J."/>
            <person name="Kim Y.J."/>
        </authorList>
    </citation>
    <scope>NUCLEOTIDE SEQUENCE [LARGE SCALE GENOMIC DNA]</scope>
    <source>
        <strain evidence="2 3">EPI-7</strain>
    </source>
</reference>
<dbReference type="InParanoid" id="A0A7L4YS90"/>
<organism evidence="2 3">
    <name type="scientific">Epidermidibacterium keratini</name>
    <dbReference type="NCBI Taxonomy" id="1891644"/>
    <lineage>
        <taxon>Bacteria</taxon>
        <taxon>Bacillati</taxon>
        <taxon>Actinomycetota</taxon>
        <taxon>Actinomycetes</taxon>
        <taxon>Sporichthyales</taxon>
        <taxon>Sporichthyaceae</taxon>
        <taxon>Epidermidibacterium</taxon>
    </lineage>
</organism>
<keyword evidence="1" id="KW-0472">Membrane</keyword>
<dbReference type="AlphaFoldDB" id="A0A7L4YS90"/>
<accession>A0A7L4YS90</accession>
<sequence length="106" mass="11137">MPSWLILVLALGVLVVGVGAITAYGARRRRADRLQSAVAALRARLEGVRYRLDASPLGPAHSEATRLADAAEASLAVARDRRSLSATAEAAGMLDRADAELNRTGT</sequence>
<feature type="transmembrane region" description="Helical" evidence="1">
    <location>
        <begin position="6"/>
        <end position="26"/>
    </location>
</feature>
<evidence type="ECO:0000256" key="1">
    <source>
        <dbReference type="SAM" id="Phobius"/>
    </source>
</evidence>
<keyword evidence="1" id="KW-0812">Transmembrane</keyword>
<evidence type="ECO:0000313" key="2">
    <source>
        <dbReference type="EMBL" id="QHC01833.1"/>
    </source>
</evidence>
<gene>
    <name evidence="2" type="ORF">EK0264_17140</name>
</gene>
<keyword evidence="1" id="KW-1133">Transmembrane helix</keyword>
<dbReference type="RefSeq" id="WP_159546957.1">
    <property type="nucleotide sequence ID" value="NZ_CP047156.1"/>
</dbReference>
<protein>
    <submittedName>
        <fullName evidence="2">Uncharacterized protein</fullName>
    </submittedName>
</protein>
<dbReference type="KEGG" id="eke:EK0264_17140"/>
<evidence type="ECO:0000313" key="3">
    <source>
        <dbReference type="Proteomes" id="UP000463857"/>
    </source>
</evidence>
<keyword evidence="3" id="KW-1185">Reference proteome</keyword>
<dbReference type="Proteomes" id="UP000463857">
    <property type="component" value="Chromosome"/>
</dbReference>
<proteinExistence type="predicted"/>